<gene>
    <name evidence="3" type="ORF">AYI70_g2793</name>
    <name evidence="2" type="ORF">AYI70_g5967</name>
</gene>
<sequence>MDWYAKRTLLAGTYVSTEMFMTRDKSAGFAYTLSTMDKYIDQMFETEETLSSVADYTKYSLKTAYNVLASKGIFHN</sequence>
<dbReference type="OrthoDB" id="619536at2759"/>
<keyword evidence="4" id="KW-1185">Reference proteome</keyword>
<organism evidence="3 4">
    <name type="scientific">Smittium culicis</name>
    <dbReference type="NCBI Taxonomy" id="133412"/>
    <lineage>
        <taxon>Eukaryota</taxon>
        <taxon>Fungi</taxon>
        <taxon>Fungi incertae sedis</taxon>
        <taxon>Zoopagomycota</taxon>
        <taxon>Kickxellomycotina</taxon>
        <taxon>Harpellomycetes</taxon>
        <taxon>Harpellales</taxon>
        <taxon>Legeriomycetaceae</taxon>
        <taxon>Smittium</taxon>
    </lineage>
</organism>
<reference evidence="3 4" key="1">
    <citation type="submission" date="2017-01" db="EMBL/GenBank/DDBJ databases">
        <authorList>
            <person name="Mah S.A."/>
            <person name="Swanson W.J."/>
            <person name="Moy G.W."/>
            <person name="Vacquier V.D."/>
        </authorList>
    </citation>
    <scope>NUCLEOTIDE SEQUENCE [LARGE SCALE GENOMIC DNA]</scope>
    <source>
        <strain evidence="3 4">GSMNP</strain>
    </source>
</reference>
<dbReference type="EMBL" id="LSSN01002045">
    <property type="protein sequence ID" value="OMJ17438.1"/>
    <property type="molecule type" value="Genomic_DNA"/>
</dbReference>
<dbReference type="InterPro" id="IPR013718">
    <property type="entry name" value="COQ9_C"/>
</dbReference>
<protein>
    <submittedName>
        <fullName evidence="3">Ubiquinone biosynthesis protein COQ9, mitochondrial</fullName>
    </submittedName>
</protein>
<evidence type="ECO:0000313" key="3">
    <source>
        <dbReference type="EMBL" id="OMJ22584.1"/>
    </source>
</evidence>
<accession>A0A1R1Y6Z6</accession>
<proteinExistence type="predicted"/>
<evidence type="ECO:0000313" key="2">
    <source>
        <dbReference type="EMBL" id="OMJ17438.1"/>
    </source>
</evidence>
<dbReference type="STRING" id="133412.A0A1R1Y6Z6"/>
<feature type="domain" description="COQ9 C-terminal" evidence="1">
    <location>
        <begin position="1"/>
        <end position="44"/>
    </location>
</feature>
<keyword evidence="3" id="KW-0830">Ubiquinone</keyword>
<evidence type="ECO:0000313" key="4">
    <source>
        <dbReference type="Proteomes" id="UP000187283"/>
    </source>
</evidence>
<dbReference type="Pfam" id="PF08511">
    <property type="entry name" value="COQ9"/>
    <property type="match status" value="1"/>
</dbReference>
<dbReference type="Proteomes" id="UP000187283">
    <property type="component" value="Unassembled WGS sequence"/>
</dbReference>
<dbReference type="EMBL" id="LSSN01000728">
    <property type="protein sequence ID" value="OMJ22584.1"/>
    <property type="molecule type" value="Genomic_DNA"/>
</dbReference>
<comment type="caution">
    <text evidence="3">The sequence shown here is derived from an EMBL/GenBank/DDBJ whole genome shotgun (WGS) entry which is preliminary data.</text>
</comment>
<evidence type="ECO:0000259" key="1">
    <source>
        <dbReference type="Pfam" id="PF08511"/>
    </source>
</evidence>
<name>A0A1R1Y6Z6_9FUNG</name>
<dbReference type="AlphaFoldDB" id="A0A1R1Y6Z6"/>